<sequence length="166" mass="18370">MTKFGSDDSLGYICVCDQLCSFVPRILEERNASESASQLWTTSPAPANNSSYNNYSYSIGGVAPAGNQSFSGPMSTASLEQGEGLSVTLLILAHRRPGELRTTIPKANETCKGLDAARQQQIRRHKVVYSRVSDETWDHSIVLATNDQTVQSWWLRHSLHYGLIFC</sequence>
<name>A0A9P4JMQ4_9PLEO</name>
<dbReference type="Proteomes" id="UP000799536">
    <property type="component" value="Unassembled WGS sequence"/>
</dbReference>
<proteinExistence type="predicted"/>
<dbReference type="AlphaFoldDB" id="A0A9P4JMQ4"/>
<accession>A0A9P4JMQ4</accession>
<protein>
    <submittedName>
        <fullName evidence="1">Uncharacterized protein</fullName>
    </submittedName>
</protein>
<dbReference type="EMBL" id="ML994084">
    <property type="protein sequence ID" value="KAF2199303.1"/>
    <property type="molecule type" value="Genomic_DNA"/>
</dbReference>
<evidence type="ECO:0000313" key="1">
    <source>
        <dbReference type="EMBL" id="KAF2199303.1"/>
    </source>
</evidence>
<reference evidence="1" key="1">
    <citation type="journal article" date="2020" name="Stud. Mycol.">
        <title>101 Dothideomycetes genomes: a test case for predicting lifestyles and emergence of pathogens.</title>
        <authorList>
            <person name="Haridas S."/>
            <person name="Albert R."/>
            <person name="Binder M."/>
            <person name="Bloem J."/>
            <person name="Labutti K."/>
            <person name="Salamov A."/>
            <person name="Andreopoulos B."/>
            <person name="Baker S."/>
            <person name="Barry K."/>
            <person name="Bills G."/>
            <person name="Bluhm B."/>
            <person name="Cannon C."/>
            <person name="Castanera R."/>
            <person name="Culley D."/>
            <person name="Daum C."/>
            <person name="Ezra D."/>
            <person name="Gonzalez J."/>
            <person name="Henrissat B."/>
            <person name="Kuo A."/>
            <person name="Liang C."/>
            <person name="Lipzen A."/>
            <person name="Lutzoni F."/>
            <person name="Magnuson J."/>
            <person name="Mondo S."/>
            <person name="Nolan M."/>
            <person name="Ohm R."/>
            <person name="Pangilinan J."/>
            <person name="Park H.-J."/>
            <person name="Ramirez L."/>
            <person name="Alfaro M."/>
            <person name="Sun H."/>
            <person name="Tritt A."/>
            <person name="Yoshinaga Y."/>
            <person name="Zwiers L.-H."/>
            <person name="Turgeon B."/>
            <person name="Goodwin S."/>
            <person name="Spatafora J."/>
            <person name="Crous P."/>
            <person name="Grigoriev I."/>
        </authorList>
    </citation>
    <scope>NUCLEOTIDE SEQUENCE</scope>
    <source>
        <strain evidence="1">ATCC 74209</strain>
    </source>
</reference>
<comment type="caution">
    <text evidence="1">The sequence shown here is derived from an EMBL/GenBank/DDBJ whole genome shotgun (WGS) entry which is preliminary data.</text>
</comment>
<organism evidence="1 2">
    <name type="scientific">Delitschia confertaspora ATCC 74209</name>
    <dbReference type="NCBI Taxonomy" id="1513339"/>
    <lineage>
        <taxon>Eukaryota</taxon>
        <taxon>Fungi</taxon>
        <taxon>Dikarya</taxon>
        <taxon>Ascomycota</taxon>
        <taxon>Pezizomycotina</taxon>
        <taxon>Dothideomycetes</taxon>
        <taxon>Pleosporomycetidae</taxon>
        <taxon>Pleosporales</taxon>
        <taxon>Delitschiaceae</taxon>
        <taxon>Delitschia</taxon>
    </lineage>
</organism>
<evidence type="ECO:0000313" key="2">
    <source>
        <dbReference type="Proteomes" id="UP000799536"/>
    </source>
</evidence>
<keyword evidence="2" id="KW-1185">Reference proteome</keyword>
<gene>
    <name evidence="1" type="ORF">GQ43DRAFT_433526</name>
</gene>